<keyword evidence="8 13" id="KW-0464">Manganese</keyword>
<feature type="binding site" evidence="12">
    <location>
        <position position="68"/>
    </location>
    <ligand>
        <name>substrate</name>
    </ligand>
</feature>
<feature type="binding site" evidence="12">
    <location>
        <position position="136"/>
    </location>
    <ligand>
        <name>substrate</name>
    </ligand>
</feature>
<dbReference type="SUPFAM" id="SSF53649">
    <property type="entry name" value="Alkaline phosphatase-like"/>
    <property type="match status" value="1"/>
</dbReference>
<comment type="catalytic activity">
    <reaction evidence="1">
        <text>(2R)-2-phosphoglycerate = (2R)-3-phosphoglycerate</text>
        <dbReference type="Rhea" id="RHEA:15901"/>
        <dbReference type="ChEBI" id="CHEBI:58272"/>
        <dbReference type="ChEBI" id="CHEBI:58289"/>
        <dbReference type="EC" id="5.4.2.12"/>
    </reaction>
</comment>
<dbReference type="Gene3D" id="3.40.1450.10">
    <property type="entry name" value="BPG-independent phosphoglycerate mutase, domain B"/>
    <property type="match status" value="1"/>
</dbReference>
<dbReference type="PIRSF" id="PIRSF001492">
    <property type="entry name" value="IPGAM"/>
    <property type="match status" value="1"/>
</dbReference>
<feature type="binding site" evidence="12">
    <location>
        <position position="142"/>
    </location>
    <ligand>
        <name>substrate</name>
    </ligand>
</feature>
<dbReference type="FunFam" id="3.40.1450.10:FF:000002">
    <property type="entry name" value="2,3-bisphosphoglycerate-independent phosphoglycerate mutase"/>
    <property type="match status" value="1"/>
</dbReference>
<feature type="binding site" evidence="13">
    <location>
        <position position="354"/>
    </location>
    <ligand>
        <name>Mn(2+)</name>
        <dbReference type="ChEBI" id="CHEBI:29035"/>
        <label>1</label>
    </ligand>
</feature>
<dbReference type="EC" id="5.4.2.12" evidence="10"/>
<feature type="domain" description="BPG-independent PGAM N-terminal" evidence="15">
    <location>
        <begin position="26"/>
        <end position="252"/>
    </location>
</feature>
<dbReference type="GO" id="GO:0004619">
    <property type="term" value="F:phosphoglycerate mutase activity"/>
    <property type="evidence" value="ECO:0007669"/>
    <property type="project" value="UniProtKB-UniRule"/>
</dbReference>
<evidence type="ECO:0000256" key="12">
    <source>
        <dbReference type="PIRSR" id="PIRSR001492-2"/>
    </source>
</evidence>
<evidence type="ECO:0000256" key="1">
    <source>
        <dbReference type="ARBA" id="ARBA00000370"/>
    </source>
</evidence>
<dbReference type="InterPro" id="IPR036646">
    <property type="entry name" value="PGAM_B_sf"/>
</dbReference>
<feature type="binding site" evidence="13">
    <location>
        <position position="396"/>
    </location>
    <ligand>
        <name>Mn(2+)</name>
        <dbReference type="ChEBI" id="CHEBI:29035"/>
        <label>2</label>
    </ligand>
</feature>
<evidence type="ECO:0000256" key="5">
    <source>
        <dbReference type="ARBA" id="ARBA00008819"/>
    </source>
</evidence>
<dbReference type="InterPro" id="IPR017850">
    <property type="entry name" value="Alkaline_phosphatase_core_sf"/>
</dbReference>
<evidence type="ECO:0000256" key="10">
    <source>
        <dbReference type="NCBIfam" id="TIGR01307"/>
    </source>
</evidence>
<evidence type="ECO:0000256" key="3">
    <source>
        <dbReference type="ARBA" id="ARBA00002315"/>
    </source>
</evidence>
<dbReference type="Pfam" id="PF06415">
    <property type="entry name" value="iPGM_N"/>
    <property type="match status" value="1"/>
</dbReference>
<sequence>DQPGNSEAGHMNIGAGRIVEQDSVAIEKEMNSGKFFKNPAFEAAYDHVVKHKSDLHLMGLLSNGNSPHSDPEHLLALLVWARLKKVKNIYLHLFTDGRDSSPHGSLKMIEALMRNLRNQETARSRNGEWIATIAGRFYSMDRKKSWDRTKLTYDAIVMGRGVYAKSPQEAITQSYNRNETDEFIRPYVIKRKGKAIARIKDNDAVIFYNLRSDRARQLAKPFVQDEFEKMNQGGFKRPKKLKNLLFVAMTDFGPDLGNSITAYPSADIKNTLPMAIDGRKQLYIAEKEKYAHITYFINGGYADPVAGEDRIMILSPDVRSYDQKPEMSIYKITDRVLSELPKYDFIAINFAIPDMVAHTGNIQAAVKSVEHIDLCLAELSRSILALGGTLIITSDHGNADKMLDLETGEMYTEHTDTLVPFILVEKGNKHRLRRGKLGDVAPTILKLMGIKQPSEMTGEPLF</sequence>
<reference evidence="16 17" key="1">
    <citation type="journal article" date="2016" name="Nat. Commun.">
        <title>Thousands of microbial genomes shed light on interconnected biogeochemical processes in an aquifer system.</title>
        <authorList>
            <person name="Anantharaman K."/>
            <person name="Brown C.T."/>
            <person name="Hug L.A."/>
            <person name="Sharon I."/>
            <person name="Castelle C.J."/>
            <person name="Probst A.J."/>
            <person name="Thomas B.C."/>
            <person name="Singh A."/>
            <person name="Wilkins M.J."/>
            <person name="Karaoz U."/>
            <person name="Brodie E.L."/>
            <person name="Williams K.H."/>
            <person name="Hubbard S.S."/>
            <person name="Banfield J.F."/>
        </authorList>
    </citation>
    <scope>NUCLEOTIDE SEQUENCE [LARGE SCALE GENOMIC DNA]</scope>
</reference>
<dbReference type="AlphaFoldDB" id="A0A1G1Y8U0"/>
<feature type="binding site" evidence="12">
    <location>
        <begin position="98"/>
        <end position="99"/>
    </location>
    <ligand>
        <name>substrate</name>
    </ligand>
</feature>
<dbReference type="InterPro" id="IPR011258">
    <property type="entry name" value="BPG-indep_PGM_N"/>
</dbReference>
<dbReference type="InterPro" id="IPR006124">
    <property type="entry name" value="Metalloenzyme"/>
</dbReference>
<dbReference type="GO" id="GO:0006007">
    <property type="term" value="P:glucose catabolic process"/>
    <property type="evidence" value="ECO:0007669"/>
    <property type="project" value="InterPro"/>
</dbReference>
<gene>
    <name evidence="16" type="ORF">A2840_02100</name>
</gene>
<evidence type="ECO:0000313" key="17">
    <source>
        <dbReference type="Proteomes" id="UP000178385"/>
    </source>
</evidence>
<evidence type="ECO:0000256" key="11">
    <source>
        <dbReference type="PIRSR" id="PIRSR001492-1"/>
    </source>
</evidence>
<evidence type="ECO:0000259" key="15">
    <source>
        <dbReference type="Pfam" id="PF06415"/>
    </source>
</evidence>
<protein>
    <recommendedName>
        <fullName evidence="10">2,3-bisphosphoglycerate-independent phosphoglycerate mutase</fullName>
        <ecNumber evidence="10">5.4.2.12</ecNumber>
    </recommendedName>
</protein>
<keyword evidence="7" id="KW-0324">Glycolysis</keyword>
<feature type="binding site" evidence="13">
    <location>
        <position position="6"/>
    </location>
    <ligand>
        <name>Mn(2+)</name>
        <dbReference type="ChEBI" id="CHEBI:29035"/>
        <label>2</label>
    </ligand>
</feature>
<evidence type="ECO:0000256" key="7">
    <source>
        <dbReference type="ARBA" id="ARBA00023152"/>
    </source>
</evidence>
<comment type="pathway">
    <text evidence="4">Carbohydrate degradation; glycolysis; pyruvate from D-glyceraldehyde 3-phosphate: step 3/5.</text>
</comment>
<dbReference type="Gene3D" id="3.40.720.10">
    <property type="entry name" value="Alkaline Phosphatase, subunit A"/>
    <property type="match status" value="1"/>
</dbReference>
<evidence type="ECO:0000256" key="2">
    <source>
        <dbReference type="ARBA" id="ARBA00001936"/>
    </source>
</evidence>
<comment type="similarity">
    <text evidence="5">Belongs to the BPG-independent phosphoglycerate mutase family.</text>
</comment>
<dbReference type="GO" id="GO:0005737">
    <property type="term" value="C:cytoplasm"/>
    <property type="evidence" value="ECO:0007669"/>
    <property type="project" value="InterPro"/>
</dbReference>
<dbReference type="EMBL" id="MHIG01000003">
    <property type="protein sequence ID" value="OGY48130.1"/>
    <property type="molecule type" value="Genomic_DNA"/>
</dbReference>
<comment type="function">
    <text evidence="3">Catalyzes the interconversion of 2-phosphoglycerate and 3-phosphoglycerate.</text>
</comment>
<dbReference type="CDD" id="cd16010">
    <property type="entry name" value="iPGM"/>
    <property type="match status" value="1"/>
</dbReference>
<feature type="active site" description="Phosphoserine intermediate" evidence="11">
    <location>
        <position position="6"/>
    </location>
</feature>
<dbReference type="InterPro" id="IPR005995">
    <property type="entry name" value="Pgm_bpd_ind"/>
</dbReference>
<evidence type="ECO:0000256" key="9">
    <source>
        <dbReference type="ARBA" id="ARBA00023235"/>
    </source>
</evidence>
<feature type="binding site" evidence="12">
    <location>
        <position position="289"/>
    </location>
    <ligand>
        <name>substrate</name>
    </ligand>
</feature>
<dbReference type="PANTHER" id="PTHR31637">
    <property type="entry name" value="2,3-BISPHOSPHOGLYCERATE-INDEPENDENT PHOSPHOGLYCERATE MUTASE"/>
    <property type="match status" value="1"/>
</dbReference>
<feature type="domain" description="Metalloenzyme" evidence="14">
    <location>
        <begin position="1"/>
        <end position="451"/>
    </location>
</feature>
<feature type="binding site" evidence="13">
    <location>
        <position position="358"/>
    </location>
    <ligand>
        <name>Mn(2+)</name>
        <dbReference type="ChEBI" id="CHEBI:29035"/>
        <label>1</label>
    </ligand>
</feature>
<keyword evidence="9" id="KW-0413">Isomerase</keyword>
<comment type="caution">
    <text evidence="16">The sequence shown here is derived from an EMBL/GenBank/DDBJ whole genome shotgun (WGS) entry which is preliminary data.</text>
</comment>
<dbReference type="Pfam" id="PF01676">
    <property type="entry name" value="Metalloenzyme"/>
    <property type="match status" value="1"/>
</dbReference>
<dbReference type="GO" id="GO:0030145">
    <property type="term" value="F:manganese ion binding"/>
    <property type="evidence" value="ECO:0007669"/>
    <property type="project" value="InterPro"/>
</dbReference>
<name>A0A1G1Y8U0_9BACT</name>
<dbReference type="GO" id="GO:0006096">
    <property type="term" value="P:glycolytic process"/>
    <property type="evidence" value="ECO:0007669"/>
    <property type="project" value="UniProtKB-UniRule"/>
</dbReference>
<evidence type="ECO:0000313" key="16">
    <source>
        <dbReference type="EMBL" id="OGY48130.1"/>
    </source>
</evidence>
<comment type="cofactor">
    <cofactor evidence="2">
        <name>Mn(2+)</name>
        <dbReference type="ChEBI" id="CHEBI:29035"/>
    </cofactor>
</comment>
<feature type="binding site" evidence="12">
    <location>
        <begin position="211"/>
        <end position="214"/>
    </location>
    <ligand>
        <name>substrate</name>
    </ligand>
</feature>
<evidence type="ECO:0000259" key="14">
    <source>
        <dbReference type="Pfam" id="PF01676"/>
    </source>
</evidence>
<evidence type="ECO:0000256" key="6">
    <source>
        <dbReference type="ARBA" id="ARBA00022723"/>
    </source>
</evidence>
<dbReference type="UniPathway" id="UPA00109">
    <property type="reaction ID" value="UER00186"/>
</dbReference>
<evidence type="ECO:0000256" key="4">
    <source>
        <dbReference type="ARBA" id="ARBA00004798"/>
    </source>
</evidence>
<feature type="binding site" evidence="13">
    <location>
        <position position="414"/>
    </location>
    <ligand>
        <name>Mn(2+)</name>
        <dbReference type="ChEBI" id="CHEBI:29035"/>
        <label>1</label>
    </ligand>
</feature>
<accession>A0A1G1Y8U0</accession>
<dbReference type="SUPFAM" id="SSF64158">
    <property type="entry name" value="2,3-Bisphosphoglycerate-independent phosphoglycerate mutase, substrate-binding domain"/>
    <property type="match status" value="1"/>
</dbReference>
<feature type="non-terminal residue" evidence="16">
    <location>
        <position position="1"/>
    </location>
</feature>
<dbReference type="PANTHER" id="PTHR31637:SF0">
    <property type="entry name" value="2,3-BISPHOSPHOGLYCERATE-INDEPENDENT PHOSPHOGLYCERATE MUTASE"/>
    <property type="match status" value="1"/>
</dbReference>
<dbReference type="NCBIfam" id="TIGR01307">
    <property type="entry name" value="pgm_bpd_ind"/>
    <property type="match status" value="1"/>
</dbReference>
<organism evidence="16 17">
    <name type="scientific">Candidatus Buchananbacteria bacterium RIFCSPHIGHO2_01_FULL_47_11b</name>
    <dbReference type="NCBI Taxonomy" id="1797537"/>
    <lineage>
        <taxon>Bacteria</taxon>
        <taxon>Candidatus Buchananiibacteriota</taxon>
    </lineage>
</organism>
<evidence type="ECO:0000256" key="8">
    <source>
        <dbReference type="ARBA" id="ARBA00023211"/>
    </source>
</evidence>
<proteinExistence type="inferred from homology"/>
<evidence type="ECO:0000256" key="13">
    <source>
        <dbReference type="PIRSR" id="PIRSR001492-3"/>
    </source>
</evidence>
<feature type="binding site" evidence="13">
    <location>
        <position position="395"/>
    </location>
    <ligand>
        <name>Mn(2+)</name>
        <dbReference type="ChEBI" id="CHEBI:29035"/>
        <label>2</label>
    </ligand>
</feature>
<dbReference type="Proteomes" id="UP000178385">
    <property type="component" value="Unassembled WGS sequence"/>
</dbReference>
<keyword evidence="6 13" id="KW-0479">Metal-binding</keyword>